<evidence type="ECO:0000313" key="11">
    <source>
        <dbReference type="Proteomes" id="UP001605989"/>
    </source>
</evidence>
<dbReference type="UniPathway" id="UPA00863"/>
<feature type="binding site" evidence="5">
    <location>
        <position position="120"/>
    </location>
    <ligand>
        <name>NAD(+)</name>
        <dbReference type="ChEBI" id="CHEBI:57540"/>
    </ligand>
</feature>
<reference evidence="9 10" key="1">
    <citation type="submission" date="2020-04" db="EMBL/GenBank/DDBJ databases">
        <authorList>
            <person name="Hitch T.C.A."/>
            <person name="Wylensek D."/>
            <person name="Clavel T."/>
        </authorList>
    </citation>
    <scope>NUCLEOTIDE SEQUENCE [LARGE SCALE GENOMIC DNA]</scope>
    <source>
        <strain evidence="9 10">Oil-RF-744-FAT-WT-6-1</strain>
    </source>
</reference>
<dbReference type="InterPro" id="IPR013328">
    <property type="entry name" value="6PGD_dom2"/>
</dbReference>
<comment type="pathway">
    <text evidence="1">Lipid metabolism; butanoate metabolism.</text>
</comment>
<evidence type="ECO:0000313" key="8">
    <source>
        <dbReference type="EMBL" id="MFG6273164.1"/>
    </source>
</evidence>
<comment type="caution">
    <text evidence="9">The sequence shown here is derived from an EMBL/GenBank/DDBJ whole genome shotgun (WGS) entry which is preliminary data.</text>
</comment>
<evidence type="ECO:0000313" key="10">
    <source>
        <dbReference type="Proteomes" id="UP000591071"/>
    </source>
</evidence>
<dbReference type="PROSITE" id="PS00067">
    <property type="entry name" value="3HCDH"/>
    <property type="match status" value="1"/>
</dbReference>
<sequence>MFKKVMVIGAGTMGSGIAQVFAEHGVDVILNDIKQEFIDGGMKKIDKQLTRKVTKGKMTEDQKAEIMGRLTGIVEITEDNMKDVELVVEAAIEDEKIKCGIFKNLDEKCPANTILASNTSSLPITKIATATKRPEKVIGMHFFNPAPVMKLVEIIKGIATDDATTKAVVECAEGLGKSPVEVEDFPGFAANRVVVPMLNEACYALMEGVASKEGIDAVCKLGYNHPMGPLELCDLIGNDVVLHVMEVLYEGFGDPKYRPCPLLRKYVAAGWLGRKTGKGFYDYSK</sequence>
<dbReference type="PANTHER" id="PTHR48075">
    <property type="entry name" value="3-HYDROXYACYL-COA DEHYDROGENASE FAMILY PROTEIN"/>
    <property type="match status" value="1"/>
</dbReference>
<dbReference type="GO" id="GO:0070403">
    <property type="term" value="F:NAD+ binding"/>
    <property type="evidence" value="ECO:0007669"/>
    <property type="project" value="InterPro"/>
</dbReference>
<evidence type="ECO:0000313" key="9">
    <source>
        <dbReference type="EMBL" id="NME28955.1"/>
    </source>
</evidence>
<dbReference type="FunFam" id="3.40.50.720:FF:000009">
    <property type="entry name" value="Fatty oxidation complex, alpha subunit"/>
    <property type="match status" value="1"/>
</dbReference>
<evidence type="ECO:0000256" key="1">
    <source>
        <dbReference type="ARBA" id="ARBA00005086"/>
    </source>
</evidence>
<name>A0A848BUM9_9FIRM</name>
<dbReference type="InterPro" id="IPR008927">
    <property type="entry name" value="6-PGluconate_DH-like_C_sf"/>
</dbReference>
<dbReference type="AlphaFoldDB" id="A0A848BUM9"/>
<dbReference type="InterPro" id="IPR006180">
    <property type="entry name" value="3-OHacyl-CoA_DH_CS"/>
</dbReference>
<dbReference type="Pfam" id="PF00725">
    <property type="entry name" value="3HCDH"/>
    <property type="match status" value="1"/>
</dbReference>
<keyword evidence="5" id="KW-0520">NAD</keyword>
<accession>A0A848BUM9</accession>
<feature type="binding site" evidence="5">
    <location>
        <position position="93"/>
    </location>
    <ligand>
        <name>NAD(+)</name>
        <dbReference type="ChEBI" id="CHEBI:57540"/>
    </ligand>
</feature>
<dbReference type="InterPro" id="IPR006176">
    <property type="entry name" value="3-OHacyl-CoA_DH_NAD-bd"/>
</dbReference>
<feature type="domain" description="3-hydroxyacyl-CoA dehydrogenase C-terminal" evidence="6">
    <location>
        <begin position="187"/>
        <end position="283"/>
    </location>
</feature>
<evidence type="ECO:0000256" key="2">
    <source>
        <dbReference type="ARBA" id="ARBA00009463"/>
    </source>
</evidence>
<feature type="binding site" evidence="5">
    <location>
        <position position="98"/>
    </location>
    <ligand>
        <name>NAD(+)</name>
        <dbReference type="ChEBI" id="CHEBI:57540"/>
    </ligand>
</feature>
<dbReference type="NCBIfam" id="NF004474">
    <property type="entry name" value="PRK05808.1"/>
    <property type="match status" value="1"/>
</dbReference>
<keyword evidence="11" id="KW-1185">Reference proteome</keyword>
<evidence type="ECO:0000256" key="5">
    <source>
        <dbReference type="PIRSR" id="PIRSR000105-2"/>
    </source>
</evidence>
<dbReference type="RefSeq" id="WP_059077296.1">
    <property type="nucleotide sequence ID" value="NZ_CP011940.1"/>
</dbReference>
<protein>
    <submittedName>
        <fullName evidence="9">3-hydroxybutyryl-CoA dehydrogenase</fullName>
        <ecNumber evidence="9">1.1.1.157</ecNumber>
    </submittedName>
</protein>
<dbReference type="SUPFAM" id="SSF51735">
    <property type="entry name" value="NAD(P)-binding Rossmann-fold domains"/>
    <property type="match status" value="1"/>
</dbReference>
<dbReference type="GO" id="GO:0008691">
    <property type="term" value="F:3-hydroxybutyryl-CoA dehydrogenase activity"/>
    <property type="evidence" value="ECO:0007669"/>
    <property type="project" value="UniProtKB-EC"/>
</dbReference>
<dbReference type="PIRSF" id="PIRSF000105">
    <property type="entry name" value="HCDH"/>
    <property type="match status" value="1"/>
</dbReference>
<evidence type="ECO:0000259" key="6">
    <source>
        <dbReference type="Pfam" id="PF00725"/>
    </source>
</evidence>
<proteinExistence type="inferred from homology"/>
<dbReference type="Gene3D" id="3.40.50.720">
    <property type="entry name" value="NAD(P)-binding Rossmann-like Domain"/>
    <property type="match status" value="1"/>
</dbReference>
<organism evidence="9 10">
    <name type="scientific">Megasphaera hexanoica</name>
    <dbReference type="NCBI Taxonomy" id="1675036"/>
    <lineage>
        <taxon>Bacteria</taxon>
        <taxon>Bacillati</taxon>
        <taxon>Bacillota</taxon>
        <taxon>Negativicutes</taxon>
        <taxon>Veillonellales</taxon>
        <taxon>Veillonellaceae</taxon>
        <taxon>Megasphaera</taxon>
    </lineage>
</organism>
<dbReference type="Pfam" id="PF02737">
    <property type="entry name" value="3HCDH_N"/>
    <property type="match status" value="1"/>
</dbReference>
<dbReference type="OrthoDB" id="9771883at2"/>
<dbReference type="Proteomes" id="UP001605989">
    <property type="component" value="Unassembled WGS sequence"/>
</dbReference>
<dbReference type="EC" id="1.1.1.157" evidence="9"/>
<dbReference type="Gene3D" id="1.10.1040.10">
    <property type="entry name" value="N-(1-d-carboxylethyl)-l-norvaline Dehydrogenase, domain 2"/>
    <property type="match status" value="1"/>
</dbReference>
<reference evidence="8 11" key="2">
    <citation type="submission" date="2024-10" db="EMBL/GenBank/DDBJ databases">
        <authorList>
            <person name="Sang B.-I."/>
            <person name="Prabhaharan D."/>
        </authorList>
    </citation>
    <scope>NUCLEOTIDE SEQUENCE [LARGE SCALE GENOMIC DNA]</scope>
    <source>
        <strain evidence="8 11">MH</strain>
    </source>
</reference>
<dbReference type="GO" id="GO:0019605">
    <property type="term" value="P:butyrate metabolic process"/>
    <property type="evidence" value="ECO:0007669"/>
    <property type="project" value="UniProtKB-UniPathway"/>
</dbReference>
<feature type="binding site" evidence="5">
    <location>
        <position position="275"/>
    </location>
    <ligand>
        <name>NAD(+)</name>
        <dbReference type="ChEBI" id="CHEBI:57540"/>
    </ligand>
</feature>
<feature type="binding site" evidence="5">
    <location>
        <position position="32"/>
    </location>
    <ligand>
        <name>NAD(+)</name>
        <dbReference type="ChEBI" id="CHEBI:57540"/>
    </ligand>
</feature>
<gene>
    <name evidence="8" type="ORF">ACGTZG_08170</name>
    <name evidence="9" type="ORF">HF872_10040</name>
</gene>
<dbReference type="PANTHER" id="PTHR48075:SF5">
    <property type="entry name" value="3-HYDROXYBUTYRYL-COA DEHYDROGENASE"/>
    <property type="match status" value="1"/>
</dbReference>
<feature type="site" description="Important for catalytic activity" evidence="4">
    <location>
        <position position="141"/>
    </location>
</feature>
<dbReference type="InterPro" id="IPR006108">
    <property type="entry name" value="3HC_DH_C"/>
</dbReference>
<evidence type="ECO:0000256" key="4">
    <source>
        <dbReference type="PIRSR" id="PIRSR000105-1"/>
    </source>
</evidence>
<dbReference type="KEGG" id="mhw:ACT01_10835"/>
<keyword evidence="3 9" id="KW-0560">Oxidoreductase</keyword>
<dbReference type="EMBL" id="JBIEKR010000006">
    <property type="protein sequence ID" value="MFG6273164.1"/>
    <property type="molecule type" value="Genomic_DNA"/>
</dbReference>
<dbReference type="SUPFAM" id="SSF48179">
    <property type="entry name" value="6-phosphogluconate dehydrogenase C-terminal domain-like"/>
    <property type="match status" value="1"/>
</dbReference>
<evidence type="ECO:0000259" key="7">
    <source>
        <dbReference type="Pfam" id="PF02737"/>
    </source>
</evidence>
<dbReference type="Proteomes" id="UP000591071">
    <property type="component" value="Unassembled WGS sequence"/>
</dbReference>
<dbReference type="EMBL" id="JABAFG010000017">
    <property type="protein sequence ID" value="NME28955.1"/>
    <property type="molecule type" value="Genomic_DNA"/>
</dbReference>
<feature type="binding site" evidence="5">
    <location>
        <position position="144"/>
    </location>
    <ligand>
        <name>NAD(+)</name>
        <dbReference type="ChEBI" id="CHEBI:57540"/>
    </ligand>
</feature>
<feature type="domain" description="3-hydroxyacyl-CoA dehydrogenase NAD binding" evidence="7">
    <location>
        <begin position="4"/>
        <end position="184"/>
    </location>
</feature>
<evidence type="ECO:0000256" key="3">
    <source>
        <dbReference type="ARBA" id="ARBA00023002"/>
    </source>
</evidence>
<comment type="similarity">
    <text evidence="2">Belongs to the 3-hydroxyacyl-CoA dehydrogenase family.</text>
</comment>
<dbReference type="InterPro" id="IPR022694">
    <property type="entry name" value="3-OHacyl-CoA_DH"/>
</dbReference>
<feature type="binding site" evidence="5">
    <location>
        <begin position="9"/>
        <end position="14"/>
    </location>
    <ligand>
        <name>NAD(+)</name>
        <dbReference type="ChEBI" id="CHEBI:57540"/>
    </ligand>
</feature>
<dbReference type="InterPro" id="IPR036291">
    <property type="entry name" value="NAD(P)-bd_dom_sf"/>
</dbReference>